<gene>
    <name evidence="1" type="ORF">E5357_06240</name>
</gene>
<name>A0AC61QZW4_9FIRM</name>
<evidence type="ECO:0000313" key="1">
    <source>
        <dbReference type="EMBL" id="TGX99204.1"/>
    </source>
</evidence>
<comment type="caution">
    <text evidence="1">The sequence shown here is derived from an EMBL/GenBank/DDBJ whole genome shotgun (WGS) entry which is preliminary data.</text>
</comment>
<protein>
    <submittedName>
        <fullName evidence="1">Uncharacterized protein</fullName>
    </submittedName>
</protein>
<sequence>MGQRLTLRQMEEFYQKMKAAELPEAGTWSTMPHNRDMVLNYLGQMIDELEYIKKKSLKLKEDTKK</sequence>
<reference evidence="1" key="1">
    <citation type="submission" date="2019-04" db="EMBL/GenBank/DDBJ databases">
        <title>Microbes associate with the intestines of laboratory mice.</title>
        <authorList>
            <person name="Navarre W."/>
            <person name="Wong E."/>
            <person name="Huang K."/>
            <person name="Tropini C."/>
            <person name="Ng K."/>
            <person name="Yu B."/>
        </authorList>
    </citation>
    <scope>NUCLEOTIDE SEQUENCE</scope>
    <source>
        <strain evidence="1">NM72_1-8</strain>
    </source>
</reference>
<dbReference type="EMBL" id="SRZB01000009">
    <property type="protein sequence ID" value="TGX99204.1"/>
    <property type="molecule type" value="Genomic_DNA"/>
</dbReference>
<proteinExistence type="predicted"/>
<evidence type="ECO:0000313" key="2">
    <source>
        <dbReference type="Proteomes" id="UP000307720"/>
    </source>
</evidence>
<organism evidence="1 2">
    <name type="scientific">Hominisplanchenecus murintestinalis</name>
    <dbReference type="NCBI Taxonomy" id="2941517"/>
    <lineage>
        <taxon>Bacteria</taxon>
        <taxon>Bacillati</taxon>
        <taxon>Bacillota</taxon>
        <taxon>Clostridia</taxon>
        <taxon>Lachnospirales</taxon>
        <taxon>Lachnospiraceae</taxon>
        <taxon>Hominisplanchenecus</taxon>
    </lineage>
</organism>
<accession>A0AC61QZW4</accession>
<dbReference type="Proteomes" id="UP000307720">
    <property type="component" value="Unassembled WGS sequence"/>
</dbReference>
<keyword evidence="2" id="KW-1185">Reference proteome</keyword>